<gene>
    <name evidence="1" type="ORF">AVEN_26530_1</name>
</gene>
<sequence length="136" mass="15000">MTSPPSFSFKTNVSVMFSLPASTVATRKRVQYFSCQPQTAGQLHLVVIKETFARVIASCRKRPQCTGINICQRAHWVGFEEISNALLCHTCIAPVVRKLKNLPTVGVDHWEYGSLAVGRPGRRLSSGVKGRRSSTP</sequence>
<evidence type="ECO:0000313" key="1">
    <source>
        <dbReference type="EMBL" id="GBM94819.1"/>
    </source>
</evidence>
<proteinExistence type="predicted"/>
<dbReference type="EMBL" id="BGPR01004002">
    <property type="protein sequence ID" value="GBM94819.1"/>
    <property type="molecule type" value="Genomic_DNA"/>
</dbReference>
<protein>
    <submittedName>
        <fullName evidence="1">Uncharacterized protein</fullName>
    </submittedName>
</protein>
<organism evidence="1 2">
    <name type="scientific">Araneus ventricosus</name>
    <name type="common">Orbweaver spider</name>
    <name type="synonym">Epeira ventricosa</name>
    <dbReference type="NCBI Taxonomy" id="182803"/>
    <lineage>
        <taxon>Eukaryota</taxon>
        <taxon>Metazoa</taxon>
        <taxon>Ecdysozoa</taxon>
        <taxon>Arthropoda</taxon>
        <taxon>Chelicerata</taxon>
        <taxon>Arachnida</taxon>
        <taxon>Araneae</taxon>
        <taxon>Araneomorphae</taxon>
        <taxon>Entelegynae</taxon>
        <taxon>Araneoidea</taxon>
        <taxon>Araneidae</taxon>
        <taxon>Araneus</taxon>
    </lineage>
</organism>
<evidence type="ECO:0000313" key="2">
    <source>
        <dbReference type="Proteomes" id="UP000499080"/>
    </source>
</evidence>
<keyword evidence="2" id="KW-1185">Reference proteome</keyword>
<dbReference type="AlphaFoldDB" id="A0A4Y2JZ39"/>
<reference evidence="1 2" key="1">
    <citation type="journal article" date="2019" name="Sci. Rep.">
        <title>Orb-weaving spider Araneus ventricosus genome elucidates the spidroin gene catalogue.</title>
        <authorList>
            <person name="Kono N."/>
            <person name="Nakamura H."/>
            <person name="Ohtoshi R."/>
            <person name="Moran D.A.P."/>
            <person name="Shinohara A."/>
            <person name="Yoshida Y."/>
            <person name="Fujiwara M."/>
            <person name="Mori M."/>
            <person name="Tomita M."/>
            <person name="Arakawa K."/>
        </authorList>
    </citation>
    <scope>NUCLEOTIDE SEQUENCE [LARGE SCALE GENOMIC DNA]</scope>
</reference>
<accession>A0A4Y2JZ39</accession>
<comment type="caution">
    <text evidence="1">The sequence shown here is derived from an EMBL/GenBank/DDBJ whole genome shotgun (WGS) entry which is preliminary data.</text>
</comment>
<name>A0A4Y2JZ39_ARAVE</name>
<dbReference type="Proteomes" id="UP000499080">
    <property type="component" value="Unassembled WGS sequence"/>
</dbReference>